<protein>
    <recommendedName>
        <fullName evidence="5">Lipase</fullName>
    </recommendedName>
</protein>
<evidence type="ECO:0000256" key="2">
    <source>
        <dbReference type="SAM" id="SignalP"/>
    </source>
</evidence>
<dbReference type="InterPro" id="IPR005152">
    <property type="entry name" value="Lipase_secreted"/>
</dbReference>
<evidence type="ECO:0008006" key="5">
    <source>
        <dbReference type="Google" id="ProtNLM"/>
    </source>
</evidence>
<dbReference type="Gene3D" id="3.40.50.1820">
    <property type="entry name" value="alpha/beta hydrolase"/>
    <property type="match status" value="2"/>
</dbReference>
<feature type="region of interest" description="Disordered" evidence="1">
    <location>
        <begin position="27"/>
        <end position="47"/>
    </location>
</feature>
<dbReference type="Proteomes" id="UP000187046">
    <property type="component" value="Unassembled WGS sequence"/>
</dbReference>
<accession>A0ABX3I6Q7</accession>
<reference evidence="3 4" key="1">
    <citation type="submission" date="2016-12" db="EMBL/GenBank/DDBJ databases">
        <title>Bacillus phylogenomics.</title>
        <authorList>
            <person name="Dunlap C."/>
        </authorList>
    </citation>
    <scope>NUCLEOTIDE SEQUENCE [LARGE SCALE GENOMIC DNA]</scope>
    <source>
        <strain evidence="3 4">NRRL B-41327</strain>
    </source>
</reference>
<evidence type="ECO:0000313" key="3">
    <source>
        <dbReference type="EMBL" id="OMI27144.1"/>
    </source>
</evidence>
<dbReference type="SUPFAM" id="SSF53474">
    <property type="entry name" value="alpha/beta-Hydrolases"/>
    <property type="match status" value="1"/>
</dbReference>
<dbReference type="PANTHER" id="PTHR34853:SF1">
    <property type="entry name" value="LIPASE 5"/>
    <property type="match status" value="1"/>
</dbReference>
<evidence type="ECO:0000256" key="1">
    <source>
        <dbReference type="SAM" id="MobiDB-lite"/>
    </source>
</evidence>
<gene>
    <name evidence="3" type="ORF">BTA31_11540</name>
</gene>
<organism evidence="3 4">
    <name type="scientific">Bacillus haynesii</name>
    <dbReference type="NCBI Taxonomy" id="1925021"/>
    <lineage>
        <taxon>Bacteria</taxon>
        <taxon>Bacillati</taxon>
        <taxon>Bacillota</taxon>
        <taxon>Bacilli</taxon>
        <taxon>Bacillales</taxon>
        <taxon>Bacillaceae</taxon>
        <taxon>Bacillus</taxon>
    </lineage>
</organism>
<keyword evidence="2" id="KW-0732">Signal</keyword>
<dbReference type="InterPro" id="IPR029058">
    <property type="entry name" value="AB_hydrolase_fold"/>
</dbReference>
<dbReference type="PIRSF" id="PIRSF029171">
    <property type="entry name" value="Esterase_LipA"/>
    <property type="match status" value="1"/>
</dbReference>
<dbReference type="EMBL" id="MRBL01000013">
    <property type="protein sequence ID" value="OMI27144.1"/>
    <property type="molecule type" value="Genomic_DNA"/>
</dbReference>
<dbReference type="PANTHER" id="PTHR34853">
    <property type="match status" value="1"/>
</dbReference>
<sequence>MKKVLLATLIASALLVGLSLLASTQGKNTVTESTATPQNQSISKEEERGALVSYEKVNDLTTKEINELNPEKNIGQLLDYDVSLYSITYESVQNGKPVVLSGLVTIPKGKEKPSLLQYHHGTMLPIPMPGGEGSNDVPSLFNGQAAQPDADFGETRMMILTFASEGYVVSAPDYAGYNVSKDLDHPYNIPNELANYSVDMIRATKELTTILEVKTDSKLFLTGWSEGGGAAVATHKDIEQKYSKEFNLIATSALAGPYDMPSMLQSNTLELEDDDLGENAGIYSWTLYSLLKFSNINIPLDKIYKYEVQNSLDALNPPSSKVSEFINLPFLQESIMSGDNEELLNVIEQLSLIDGWIPKAKIMLHSGKNDDIVPHYNTLNAYNNFKKEGADVTLYEYNGDHYTPDLDYLTTTIKDFGKLSRQK</sequence>
<feature type="signal peptide" evidence="2">
    <location>
        <begin position="1"/>
        <end position="22"/>
    </location>
</feature>
<name>A0ABX3I6Q7_9BACI</name>
<feature type="compositionally biased region" description="Polar residues" evidence="1">
    <location>
        <begin position="27"/>
        <end position="42"/>
    </location>
</feature>
<feature type="chain" id="PRO_5046011576" description="Lipase" evidence="2">
    <location>
        <begin position="23"/>
        <end position="423"/>
    </location>
</feature>
<proteinExistence type="predicted"/>
<evidence type="ECO:0000313" key="4">
    <source>
        <dbReference type="Proteomes" id="UP000187046"/>
    </source>
</evidence>
<comment type="caution">
    <text evidence="3">The sequence shown here is derived from an EMBL/GenBank/DDBJ whole genome shotgun (WGS) entry which is preliminary data.</text>
</comment>
<dbReference type="Pfam" id="PF03583">
    <property type="entry name" value="LIP"/>
    <property type="match status" value="1"/>
</dbReference>
<keyword evidence="4" id="KW-1185">Reference proteome</keyword>
<dbReference type="RefSeq" id="WP_076791676.1">
    <property type="nucleotide sequence ID" value="NZ_MRBL01000013.1"/>
</dbReference>